<dbReference type="FunFam" id="2.20.100.10:FF:000002">
    <property type="entry name" value="Unc-5 netrin receptor C"/>
    <property type="match status" value="1"/>
</dbReference>
<keyword evidence="13" id="KW-0325">Glycoprotein</keyword>
<keyword evidence="3" id="KW-0217">Developmental protein</keyword>
<name>A0A8S3ZTG0_9EUPU</name>
<dbReference type="EMBL" id="CAJHNH020004434">
    <property type="protein sequence ID" value="CAG5131022.1"/>
    <property type="molecule type" value="Genomic_DNA"/>
</dbReference>
<evidence type="ECO:0000256" key="10">
    <source>
        <dbReference type="ARBA" id="ARBA00022989"/>
    </source>
</evidence>
<dbReference type="AlphaFoldDB" id="A0A8S3ZTG0"/>
<evidence type="ECO:0000256" key="15">
    <source>
        <dbReference type="PROSITE-ProRule" id="PRU00352"/>
    </source>
</evidence>
<feature type="non-terminal residue" evidence="17">
    <location>
        <position position="744"/>
    </location>
</feature>
<keyword evidence="6" id="KW-0732">Signal</keyword>
<evidence type="ECO:0000256" key="7">
    <source>
        <dbReference type="ARBA" id="ARBA00022737"/>
    </source>
</evidence>
<dbReference type="InterPro" id="IPR057563">
    <property type="entry name" value="Sema5A/B-like_TSP-1"/>
</dbReference>
<evidence type="ECO:0000256" key="13">
    <source>
        <dbReference type="ARBA" id="ARBA00023180"/>
    </source>
</evidence>
<keyword evidence="7" id="KW-0677">Repeat</keyword>
<dbReference type="Pfam" id="PF01437">
    <property type="entry name" value="PSI"/>
    <property type="match status" value="1"/>
</dbReference>
<dbReference type="InterPro" id="IPR015943">
    <property type="entry name" value="WD40/YVTN_repeat-like_dom_sf"/>
</dbReference>
<dbReference type="PANTHER" id="PTHR11036:SF79">
    <property type="entry name" value="SEMAPHORIN 5C, ISOFORM A"/>
    <property type="match status" value="1"/>
</dbReference>
<dbReference type="SMART" id="SM00423">
    <property type="entry name" value="PSI"/>
    <property type="match status" value="1"/>
</dbReference>
<evidence type="ECO:0000256" key="4">
    <source>
        <dbReference type="ARBA" id="ARBA00022525"/>
    </source>
</evidence>
<keyword evidence="18" id="KW-1185">Reference proteome</keyword>
<evidence type="ECO:0000256" key="9">
    <source>
        <dbReference type="ARBA" id="ARBA00022902"/>
    </source>
</evidence>
<dbReference type="OrthoDB" id="9988752at2759"/>
<evidence type="ECO:0000256" key="11">
    <source>
        <dbReference type="ARBA" id="ARBA00023136"/>
    </source>
</evidence>
<dbReference type="SUPFAM" id="SSF103575">
    <property type="entry name" value="Plexin repeat"/>
    <property type="match status" value="1"/>
</dbReference>
<keyword evidence="10" id="KW-1133">Transmembrane helix</keyword>
<evidence type="ECO:0000256" key="3">
    <source>
        <dbReference type="ARBA" id="ARBA00022473"/>
    </source>
</evidence>
<keyword evidence="4" id="KW-0964">Secreted</keyword>
<dbReference type="InterPro" id="IPR001627">
    <property type="entry name" value="Semap_dom"/>
</dbReference>
<evidence type="ECO:0000256" key="14">
    <source>
        <dbReference type="ARBA" id="ARBA00074148"/>
    </source>
</evidence>
<accession>A0A8S3ZTG0</accession>
<dbReference type="GO" id="GO:0071526">
    <property type="term" value="P:semaphorin-plexin signaling pathway"/>
    <property type="evidence" value="ECO:0007669"/>
    <property type="project" value="TreeGrafter"/>
</dbReference>
<keyword evidence="12" id="KW-1015">Disulfide bond</keyword>
<reference evidence="17" key="1">
    <citation type="submission" date="2021-04" db="EMBL/GenBank/DDBJ databases">
        <authorList>
            <consortium name="Molecular Ecology Group"/>
        </authorList>
    </citation>
    <scope>NUCLEOTIDE SEQUENCE</scope>
</reference>
<dbReference type="PROSITE" id="PS50092">
    <property type="entry name" value="TSP1"/>
    <property type="match status" value="2"/>
</dbReference>
<keyword evidence="11" id="KW-0472">Membrane</keyword>
<dbReference type="InterPro" id="IPR036383">
    <property type="entry name" value="TSP1_rpt_sf"/>
</dbReference>
<dbReference type="InterPro" id="IPR000884">
    <property type="entry name" value="TSP1_rpt"/>
</dbReference>
<dbReference type="PRINTS" id="PR01705">
    <property type="entry name" value="TSP1REPEAT"/>
</dbReference>
<dbReference type="GO" id="GO:0007411">
    <property type="term" value="P:axon guidance"/>
    <property type="evidence" value="ECO:0007669"/>
    <property type="project" value="TreeGrafter"/>
</dbReference>
<keyword evidence="9" id="KW-0524">Neurogenesis</keyword>
<sequence>LLSTGWLFSDPDLVSFVQLVVDEDREQLLNACRNFVRVLILTNENDEVFTCGTNAFTPVCTWRNVSHLAQVTNSVDGRGMCPFSPDYNATALMTSDGFLYAATVIDFSARDPVITRRLAPVGLRTMQHDSKWLNEPNFVSAYEINNFVYFFFRETAVEYINCGKRIYSRMARVCKNDKGGSFSLQHIWTSYHKARLNCSLPGNFPFYFDELHGTFYSEDEELIYAVFSTPQNSIAGSAVCVYNMTALTDSFDGPFKFQEGPSAAWQMNENNFCESQNSNSKRSSEQSTDFLMAAKKYQLMDRAVQSRETGPLIMRENERWTHIVVDHVPTKLHLQDVLFLATEDGKLRKMLRLPGTDKTCLIEEIKIVSNGRPRPVTNMRLSSRKGAIYITTEGDILKVQVERCNRFTTAMLCLNAQDPYCGWDSHTQSCSPAPGGNVHSQYWEQDIRHCPILDSPIDGGWSDWSQWSVCRQVGHDRLVEQCLCRLRSCDHPRPANRGWECRGPSMEISNCTVHGGWTEWSAWSACSQTCGFAMRQRTRQCGNPAPKFGGDTCTGSDKEEAYCSDSPECPMVPVDGDWSGWSGWSTCTANCNSGIQTRKRSCDRPPPIRGGIFCMGNREEWRMCNTQKCPELSKTSPWTEWVQTNRTSAGYLQQRFRFTCRANVETSKDIKTTFAKSQAKFCFNDQKGCYKPKELSNSLTSIDTFSSMDTVLKNYCKQRRRLFKNYCSCRTLGVFLVCQKCGFG</sequence>
<evidence type="ECO:0000256" key="8">
    <source>
        <dbReference type="ARBA" id="ARBA00022782"/>
    </source>
</evidence>
<dbReference type="PROSITE" id="PS51004">
    <property type="entry name" value="SEMA"/>
    <property type="match status" value="1"/>
</dbReference>
<dbReference type="InterPro" id="IPR002165">
    <property type="entry name" value="Plexin_repeat"/>
</dbReference>
<dbReference type="Gene3D" id="2.130.10.10">
    <property type="entry name" value="YVTN repeat-like/Quinoprotein amine dehydrogenase"/>
    <property type="match status" value="1"/>
</dbReference>
<dbReference type="Pfam" id="PF00090">
    <property type="entry name" value="TSP_1"/>
    <property type="match status" value="2"/>
</dbReference>
<evidence type="ECO:0000256" key="1">
    <source>
        <dbReference type="ARBA" id="ARBA00004167"/>
    </source>
</evidence>
<dbReference type="PANTHER" id="PTHR11036">
    <property type="entry name" value="SEMAPHORIN"/>
    <property type="match status" value="1"/>
</dbReference>
<proteinExistence type="predicted"/>
<comment type="subcellular location">
    <subcellularLocation>
        <location evidence="1">Membrane</location>
        <topology evidence="1">Single-pass membrane protein</topology>
    </subcellularLocation>
    <subcellularLocation>
        <location evidence="2">Secreted</location>
    </subcellularLocation>
</comment>
<feature type="domain" description="Sema" evidence="16">
    <location>
        <begin position="1"/>
        <end position="401"/>
    </location>
</feature>
<dbReference type="SMART" id="SM00209">
    <property type="entry name" value="TSP1"/>
    <property type="match status" value="2"/>
</dbReference>
<organism evidence="17 18">
    <name type="scientific">Candidula unifasciata</name>
    <dbReference type="NCBI Taxonomy" id="100452"/>
    <lineage>
        <taxon>Eukaryota</taxon>
        <taxon>Metazoa</taxon>
        <taxon>Spiralia</taxon>
        <taxon>Lophotrochozoa</taxon>
        <taxon>Mollusca</taxon>
        <taxon>Gastropoda</taxon>
        <taxon>Heterobranchia</taxon>
        <taxon>Euthyneura</taxon>
        <taxon>Panpulmonata</taxon>
        <taxon>Eupulmonata</taxon>
        <taxon>Stylommatophora</taxon>
        <taxon>Helicina</taxon>
        <taxon>Helicoidea</taxon>
        <taxon>Geomitridae</taxon>
        <taxon>Candidula</taxon>
    </lineage>
</organism>
<dbReference type="GO" id="GO:0045499">
    <property type="term" value="F:chemorepellent activity"/>
    <property type="evidence" value="ECO:0007669"/>
    <property type="project" value="TreeGrafter"/>
</dbReference>
<evidence type="ECO:0000256" key="12">
    <source>
        <dbReference type="ARBA" id="ARBA00023157"/>
    </source>
</evidence>
<evidence type="ECO:0000313" key="18">
    <source>
        <dbReference type="Proteomes" id="UP000678393"/>
    </source>
</evidence>
<comment type="caution">
    <text evidence="15">Lacks conserved residue(s) required for the propagation of feature annotation.</text>
</comment>
<gene>
    <name evidence="17" type="ORF">CUNI_LOCUS16580</name>
</gene>
<dbReference type="Pfam" id="PF23260">
    <property type="entry name" value="TSP1_2"/>
    <property type="match status" value="1"/>
</dbReference>
<dbReference type="GO" id="GO:0030215">
    <property type="term" value="F:semaphorin receptor binding"/>
    <property type="evidence" value="ECO:0007669"/>
    <property type="project" value="InterPro"/>
</dbReference>
<dbReference type="InterPro" id="IPR016201">
    <property type="entry name" value="PSI"/>
</dbReference>
<dbReference type="GO" id="GO:0005886">
    <property type="term" value="C:plasma membrane"/>
    <property type="evidence" value="ECO:0007669"/>
    <property type="project" value="TreeGrafter"/>
</dbReference>
<evidence type="ECO:0000256" key="5">
    <source>
        <dbReference type="ARBA" id="ARBA00022692"/>
    </source>
</evidence>
<dbReference type="FunFam" id="2.20.100.10:FF:000007">
    <property type="entry name" value="Thrombospondin 1"/>
    <property type="match status" value="1"/>
</dbReference>
<evidence type="ECO:0000313" key="17">
    <source>
        <dbReference type="EMBL" id="CAG5131022.1"/>
    </source>
</evidence>
<dbReference type="SUPFAM" id="SSF101912">
    <property type="entry name" value="Sema domain"/>
    <property type="match status" value="1"/>
</dbReference>
<dbReference type="FunFam" id="2.130.10.10:FF:000369">
    <property type="entry name" value="semaphorin-2A isoform X1"/>
    <property type="match status" value="1"/>
</dbReference>
<evidence type="ECO:0000256" key="2">
    <source>
        <dbReference type="ARBA" id="ARBA00004613"/>
    </source>
</evidence>
<keyword evidence="5" id="KW-0812">Transmembrane</keyword>
<dbReference type="InterPro" id="IPR027231">
    <property type="entry name" value="Semaphorin"/>
</dbReference>
<dbReference type="GO" id="GO:0030335">
    <property type="term" value="P:positive regulation of cell migration"/>
    <property type="evidence" value="ECO:0007669"/>
    <property type="project" value="TreeGrafter"/>
</dbReference>
<dbReference type="Gene3D" id="3.30.1680.10">
    <property type="entry name" value="ligand-binding face of the semaphorins, domain 2"/>
    <property type="match status" value="1"/>
</dbReference>
<dbReference type="Gene3D" id="2.20.100.10">
    <property type="entry name" value="Thrombospondin type-1 (TSP1) repeat"/>
    <property type="match status" value="3"/>
</dbReference>
<evidence type="ECO:0000259" key="16">
    <source>
        <dbReference type="PROSITE" id="PS51004"/>
    </source>
</evidence>
<dbReference type="Proteomes" id="UP000678393">
    <property type="component" value="Unassembled WGS sequence"/>
</dbReference>
<keyword evidence="8" id="KW-0221">Differentiation</keyword>
<evidence type="ECO:0000256" key="6">
    <source>
        <dbReference type="ARBA" id="ARBA00022729"/>
    </source>
</evidence>
<dbReference type="SUPFAM" id="SSF82895">
    <property type="entry name" value="TSP-1 type 1 repeat"/>
    <property type="match status" value="2"/>
</dbReference>
<protein>
    <recommendedName>
        <fullName evidence="14">Semaphorin-2A</fullName>
    </recommendedName>
</protein>
<dbReference type="SMART" id="SM00630">
    <property type="entry name" value="Sema"/>
    <property type="match status" value="1"/>
</dbReference>
<dbReference type="GO" id="GO:0005576">
    <property type="term" value="C:extracellular region"/>
    <property type="evidence" value="ECO:0007669"/>
    <property type="project" value="UniProtKB-SubCell"/>
</dbReference>
<dbReference type="InterPro" id="IPR036352">
    <property type="entry name" value="Semap_dom_sf"/>
</dbReference>
<comment type="caution">
    <text evidence="17">The sequence shown here is derived from an EMBL/GenBank/DDBJ whole genome shotgun (WGS) entry which is preliminary data.</text>
</comment>
<dbReference type="Pfam" id="PF01403">
    <property type="entry name" value="Sema"/>
    <property type="match status" value="1"/>
</dbReference>
<dbReference type="FunFam" id="2.20.100.10:FF:000021">
    <property type="entry name" value="semaphorin-5B isoform X1"/>
    <property type="match status" value="1"/>
</dbReference>